<keyword evidence="10" id="KW-0677">Repeat</keyword>
<dbReference type="EC" id="2.3.2.27" evidence="5 16"/>
<evidence type="ECO:0000256" key="5">
    <source>
        <dbReference type="ARBA" id="ARBA00012483"/>
    </source>
</evidence>
<keyword evidence="8 16" id="KW-0808">Transferase</keyword>
<organism evidence="19 20">
    <name type="scientific">Coemansia spiralis</name>
    <dbReference type="NCBI Taxonomy" id="417178"/>
    <lineage>
        <taxon>Eukaryota</taxon>
        <taxon>Fungi</taxon>
        <taxon>Fungi incertae sedis</taxon>
        <taxon>Zoopagomycota</taxon>
        <taxon>Kickxellomycotina</taxon>
        <taxon>Kickxellomycetes</taxon>
        <taxon>Kickxellales</taxon>
        <taxon>Kickxellaceae</taxon>
        <taxon>Coemansia</taxon>
    </lineage>
</organism>
<dbReference type="InterPro" id="IPR001841">
    <property type="entry name" value="Znf_RING"/>
</dbReference>
<evidence type="ECO:0000256" key="16">
    <source>
        <dbReference type="RuleBase" id="RU367090"/>
    </source>
</evidence>
<dbReference type="GO" id="GO:1990116">
    <property type="term" value="P:ribosome-associated ubiquitin-dependent protein catabolic process"/>
    <property type="evidence" value="ECO:0007669"/>
    <property type="project" value="UniProtKB-UniRule"/>
</dbReference>
<dbReference type="PANTHER" id="PTHR12389">
    <property type="entry name" value="ZINC FINGER PROTEIN 294"/>
    <property type="match status" value="1"/>
</dbReference>
<feature type="compositionally biased region" description="Low complexity" evidence="17">
    <location>
        <begin position="59"/>
        <end position="85"/>
    </location>
</feature>
<evidence type="ECO:0000256" key="8">
    <source>
        <dbReference type="ARBA" id="ARBA00022679"/>
    </source>
</evidence>
<feature type="domain" description="RING-type" evidence="18">
    <location>
        <begin position="1858"/>
        <end position="1905"/>
    </location>
</feature>
<keyword evidence="11 15" id="KW-0863">Zinc-finger</keyword>
<dbReference type="GO" id="GO:0008270">
    <property type="term" value="F:zinc ion binding"/>
    <property type="evidence" value="ECO:0007669"/>
    <property type="project" value="UniProtKB-KW"/>
</dbReference>
<dbReference type="CDD" id="cd16491">
    <property type="entry name" value="RING-CH-C4HC3_LTN1"/>
    <property type="match status" value="1"/>
</dbReference>
<evidence type="ECO:0000256" key="6">
    <source>
        <dbReference type="ARBA" id="ARBA00017157"/>
    </source>
</evidence>
<dbReference type="GO" id="GO:0005829">
    <property type="term" value="C:cytosol"/>
    <property type="evidence" value="ECO:0007669"/>
    <property type="project" value="UniProtKB-SubCell"/>
</dbReference>
<dbReference type="OrthoDB" id="6108at2759"/>
<dbReference type="Pfam" id="PF22999">
    <property type="entry name" value="LTN1_E3_ligase_6th"/>
    <property type="match status" value="1"/>
</dbReference>
<dbReference type="Gene3D" id="1.25.10.10">
    <property type="entry name" value="Leucine-rich Repeat Variant"/>
    <property type="match status" value="1"/>
</dbReference>
<evidence type="ECO:0000256" key="12">
    <source>
        <dbReference type="ARBA" id="ARBA00022786"/>
    </source>
</evidence>
<evidence type="ECO:0000256" key="11">
    <source>
        <dbReference type="ARBA" id="ARBA00022771"/>
    </source>
</evidence>
<feature type="compositionally biased region" description="Polar residues" evidence="17">
    <location>
        <begin position="45"/>
        <end position="54"/>
    </location>
</feature>
<comment type="pathway">
    <text evidence="3 16">Protein modification; protein ubiquitination.</text>
</comment>
<dbReference type="InterPro" id="IPR011989">
    <property type="entry name" value="ARM-like"/>
</dbReference>
<dbReference type="FunFam" id="3.30.40.10:FF:000038">
    <property type="entry name" value="E3 ubiquitin-protein ligase listerin"/>
    <property type="match status" value="1"/>
</dbReference>
<dbReference type="InterPro" id="IPR054478">
    <property type="entry name" value="LTN1_UBC"/>
</dbReference>
<dbReference type="InterPro" id="IPR054476">
    <property type="entry name" value="Ltn1_N"/>
</dbReference>
<dbReference type="GO" id="GO:0043023">
    <property type="term" value="F:ribosomal large subunit binding"/>
    <property type="evidence" value="ECO:0007669"/>
    <property type="project" value="TreeGrafter"/>
</dbReference>
<evidence type="ECO:0000256" key="9">
    <source>
        <dbReference type="ARBA" id="ARBA00022723"/>
    </source>
</evidence>
<evidence type="ECO:0000256" key="2">
    <source>
        <dbReference type="ARBA" id="ARBA00004514"/>
    </source>
</evidence>
<comment type="subcellular location">
    <subcellularLocation>
        <location evidence="2">Cytoplasm</location>
        <location evidence="2">Cytosol</location>
    </subcellularLocation>
</comment>
<feature type="region of interest" description="Disordered" evidence="17">
    <location>
        <begin position="45"/>
        <end position="85"/>
    </location>
</feature>
<dbReference type="SMART" id="SM00744">
    <property type="entry name" value="RINGv"/>
    <property type="match status" value="1"/>
</dbReference>
<keyword evidence="7" id="KW-0963">Cytoplasm</keyword>
<dbReference type="InterPro" id="IPR054477">
    <property type="entry name" value="LTN1_E3_ligase_6th"/>
</dbReference>
<gene>
    <name evidence="19" type="ORF">GGI25_005976</name>
</gene>
<proteinExistence type="inferred from homology"/>
<evidence type="ECO:0000256" key="10">
    <source>
        <dbReference type="ARBA" id="ARBA00022737"/>
    </source>
</evidence>
<keyword evidence="9 16" id="KW-0479">Metal-binding</keyword>
<evidence type="ECO:0000256" key="7">
    <source>
        <dbReference type="ARBA" id="ARBA00022490"/>
    </source>
</evidence>
<evidence type="ECO:0000259" key="18">
    <source>
        <dbReference type="PROSITE" id="PS50089"/>
    </source>
</evidence>
<dbReference type="InterPro" id="IPR039804">
    <property type="entry name" value="RING-CH-C4HC3_LTN1"/>
</dbReference>
<evidence type="ECO:0000313" key="20">
    <source>
        <dbReference type="Proteomes" id="UP001151518"/>
    </source>
</evidence>
<evidence type="ECO:0000256" key="15">
    <source>
        <dbReference type="PROSITE-ProRule" id="PRU00175"/>
    </source>
</evidence>
<comment type="catalytic activity">
    <reaction evidence="1 16">
        <text>S-ubiquitinyl-[E2 ubiquitin-conjugating enzyme]-L-cysteine + [acceptor protein]-L-lysine = [E2 ubiquitin-conjugating enzyme]-L-cysteine + N(6)-ubiquitinyl-[acceptor protein]-L-lysine.</text>
        <dbReference type="EC" id="2.3.2.27"/>
    </reaction>
</comment>
<dbReference type="Pfam" id="PF13639">
    <property type="entry name" value="zf-RING_2"/>
    <property type="match status" value="1"/>
</dbReference>
<dbReference type="PANTHER" id="PTHR12389:SF0">
    <property type="entry name" value="E3 UBIQUITIN-PROTEIN LIGASE LISTERIN"/>
    <property type="match status" value="1"/>
</dbReference>
<feature type="region of interest" description="Disordered" evidence="17">
    <location>
        <begin position="1"/>
        <end position="24"/>
    </location>
</feature>
<dbReference type="SMART" id="SM00184">
    <property type="entry name" value="RING"/>
    <property type="match status" value="1"/>
</dbReference>
<reference evidence="19" key="1">
    <citation type="submission" date="2022-07" db="EMBL/GenBank/DDBJ databases">
        <title>Phylogenomic reconstructions and comparative analyses of Kickxellomycotina fungi.</title>
        <authorList>
            <person name="Reynolds N.K."/>
            <person name="Stajich J.E."/>
            <person name="Barry K."/>
            <person name="Grigoriev I.V."/>
            <person name="Crous P."/>
            <person name="Smith M.E."/>
        </authorList>
    </citation>
    <scope>NUCLEOTIDE SEQUENCE</scope>
    <source>
        <strain evidence="19">NRRL 3115</strain>
    </source>
</reference>
<dbReference type="Pfam" id="PF22958">
    <property type="entry name" value="Ltn1_1st"/>
    <property type="match status" value="1"/>
</dbReference>
<dbReference type="SUPFAM" id="SSF57850">
    <property type="entry name" value="RING/U-box"/>
    <property type="match status" value="1"/>
</dbReference>
<comment type="subunit">
    <text evidence="16">Component of the ribosome quality control complex (RQC).</text>
</comment>
<comment type="caution">
    <text evidence="19">The sequence shown here is derived from an EMBL/GenBank/DDBJ whole genome shotgun (WGS) entry which is preliminary data.</text>
</comment>
<dbReference type="SUPFAM" id="SSF48371">
    <property type="entry name" value="ARM repeat"/>
    <property type="match status" value="1"/>
</dbReference>
<dbReference type="Gene3D" id="3.30.40.10">
    <property type="entry name" value="Zinc/RING finger domain, C3HC4 (zinc finger)"/>
    <property type="match status" value="1"/>
</dbReference>
<keyword evidence="12 16" id="KW-0833">Ubl conjugation pathway</keyword>
<comment type="similarity">
    <text evidence="4 16">Belongs to the LTN1 family.</text>
</comment>
<sequence>MSGKQPRVKGNLKPTSSSRAAELLQGDTSAINAFKANPALAFSQLSRNIPSSSGRPKATSQSQPQSQTPDVSVSPSSGASTSSGLGLDQIDAQLASQLKRLGKNDSKTKMRALTELKTYVDEHSWDSGLNTMLLAWPPVFKRHVFDSDRRVRAAVAEVHAALVVKCGKRLAAHLKLLIGPWTASFFDPHREAARSLRQAFEAVFPEAKRPEVYAYCLSELIEYASDIIISQTPETLSDPRFADTEEMRGKYEQAVGSAFGVLALVIDEAPVDKLRELSTEFDSLLGNNQVLSFVSSSAVFVRRNIYRLVRTTMLKYPDLAQNSYLTLSRILLSNCFAENDPNAHGDMWDSVLLLTKSYPQAWAELSAKGKSSGAPGKKNSPVDRLFEFLKQRCRLAPTISYPSILALLANLPASVLDEPSFQPEFHKALWQGASLSAPSSIESTESALTKSSTASEGSASFSRPSYQESVALVSAISECFSFLWTRTLKAASDPNTCSLVGKEAAKEIDRLWHFYLQYPQFAQEMAIPIVKLYCKLESLAYKYEPAMLERIWAQASWFALQRLSGDSIYPIVFLTVQIARLDASTHNSLVENANKLLVAFCQLAAQLPDAETARSLIHVLSQLAPNIVFKDEFASTLATRLKIAGSINESVSLLLSQAQHISKNSGSIVEAAKAVDSFVATTLENCSKDTKSEDSIRAFSDAYRTISIVLSALPNSGIAKNPDWNTSARLPSLEPALIQACSVIPSSAELLELHQLRSPPSLDFIKMCCQVLLVYFAGTGIVSEHTISSVFGWMEQVFSTIYLTQWSRKINNTSSKLKPWITVAHEVLVSWAVLARDPAAGPRFVRYWLRRSGSQAHSALGLLFDFAISAKSTTDDASPELQSKLYSQAQQAWSATEAQLERLHLGFELAVTLSESISNDLGDLNSLKDPSHLARLASSVYKHICPQDNKKALDALVSSWLLDNSKWQKALEQDANSFNASISSAQYLATIVNACGSGLRQAVEDYAPNGQTKSYHTLTHWLASSAVATSGWTVESRHSYDAFGLTRFARRAIFSIEFLQACGRLSVFSLAKGKALVEFVLNMTLSYVLLRESLLLAAHYSGFPEIDNGARSSMQLLSYFGVSIVQVDTEDSTALLRVDATAKAIQDTISDMLGLLVVHESSIPSEPGSDDIASAIHAVKIPRDPSRWLGLLMECIAITQNKDSSNEQTTIWEQLAVVCISRCYADMGAPWSLVLGTLVEWCHWACPLDAADLETAVAGTLSRKFSKPIEAAQLSALLAIVHALSLQQQCSHSPIMHSALLDMVSQLSHTVEEFESSSTNIFGMRLRLVAQLEILAELLPTQSASLDAGTLTPKILRVLFSIVQTIEPRPTADTRGGYSAHAIRLPVILAALVVTQRFAVCVPAINEADAVGLARLCLKWSVMELDVESIAVAAAVDSILVAVSRAVSSISHAAECLVDDSDRVMGPTMQQLGKELEFRCVLSERPLPDGVHAVAQLVQSGYFAAPGFEKLYPVLNSASPHLAVELVLLALSETDVCAYIGPHVDALVRLVAISSKTLADLAVPFDEFAEAVRSDEYVRSAGLRLLAAMLLLLRCADALAVGDAQKFEELSDMLSSKQVLDGAMPWACALLGLTNSQRVGSKSSTGNDNIAAFRPKLWDVASELDWDMLVSELLRNPAGEHLFGVIAYHVVFGTAWTFPSTLRSWWAGLPQAFRGTSVGVEQFVAKYLSPVIIEKELERIKRQQGEDNSQEENNKGLSPLTQTLEEYNDAKVRTGTMQVTLLYTVDDSTLEMAVKLPPTYPLVLPTIESVKRIAVSEKRWRAWLVAAQAQMARNRRLDVVCAQVLGNVGAHFAGVEDCAICYSAVGTLDNSLPNKQCRTCKNKFHRMCLFKWFNTSNQSTCPLCRNLF</sequence>
<evidence type="ECO:0000256" key="1">
    <source>
        <dbReference type="ARBA" id="ARBA00000900"/>
    </source>
</evidence>
<keyword evidence="13 16" id="KW-0862">Zinc</keyword>
<name>A0A9W8G3J5_9FUNG</name>
<protein>
    <recommendedName>
        <fullName evidence="6 16">E3 ubiquitin-protein ligase listerin</fullName>
        <ecNumber evidence="5 16">2.3.2.27</ecNumber>
    </recommendedName>
    <alternativeName>
        <fullName evidence="16">RING-type E3 ubiquitin transferase listerin</fullName>
    </alternativeName>
</protein>
<dbReference type="InterPro" id="IPR039795">
    <property type="entry name" value="LTN1/Rkr1"/>
</dbReference>
<dbReference type="EMBL" id="JANBTW010000135">
    <property type="protein sequence ID" value="KAJ2670003.1"/>
    <property type="molecule type" value="Genomic_DNA"/>
</dbReference>
<dbReference type="SMART" id="SM01197">
    <property type="entry name" value="FANCL_C"/>
    <property type="match status" value="1"/>
</dbReference>
<dbReference type="InterPro" id="IPR013083">
    <property type="entry name" value="Znf_RING/FYVE/PHD"/>
</dbReference>
<evidence type="ECO:0000256" key="14">
    <source>
        <dbReference type="ARBA" id="ARBA00055150"/>
    </source>
</evidence>
<evidence type="ECO:0000256" key="4">
    <source>
        <dbReference type="ARBA" id="ARBA00007997"/>
    </source>
</evidence>
<evidence type="ECO:0000256" key="3">
    <source>
        <dbReference type="ARBA" id="ARBA00004906"/>
    </source>
</evidence>
<dbReference type="InterPro" id="IPR011016">
    <property type="entry name" value="Znf_RING-CH"/>
</dbReference>
<dbReference type="PROSITE" id="PS50089">
    <property type="entry name" value="ZF_RING_2"/>
    <property type="match status" value="1"/>
</dbReference>
<comment type="function">
    <text evidence="16">E3 ubiquitin-protein ligase. Component of the ribosome quality control complex (RQC), a ribosome-associated complex that mediates ubiquitination and extraction of incompletely synthesized nascent chains for proteasomal degradation.</text>
</comment>
<evidence type="ECO:0000256" key="17">
    <source>
        <dbReference type="SAM" id="MobiDB-lite"/>
    </source>
</evidence>
<dbReference type="GO" id="GO:0061630">
    <property type="term" value="F:ubiquitin protein ligase activity"/>
    <property type="evidence" value="ECO:0007669"/>
    <property type="project" value="UniProtKB-UniRule"/>
</dbReference>
<dbReference type="InterPro" id="IPR016024">
    <property type="entry name" value="ARM-type_fold"/>
</dbReference>
<dbReference type="Pfam" id="PF23009">
    <property type="entry name" value="UBC_like"/>
    <property type="match status" value="1"/>
</dbReference>
<evidence type="ECO:0000256" key="13">
    <source>
        <dbReference type="ARBA" id="ARBA00022833"/>
    </source>
</evidence>
<dbReference type="GO" id="GO:1990112">
    <property type="term" value="C:RQC complex"/>
    <property type="evidence" value="ECO:0007669"/>
    <property type="project" value="UniProtKB-UniRule"/>
</dbReference>
<comment type="function">
    <text evidence="14">E3 ubiquitin-protein ligase component of the ribosome quality control complex (RQC), a ribosome-associated complex that mediates ubiquitination and extraction of incompletely synthesized nascent chains for proteasomal degradation. Mediates ubiquitination of proteins derived from mRNAs lacking stop codons (non-stop proteins) and other translation arrest products induced by poly-lysine sequences and tandem rare codons. Ubiquitination leads to CDC48 recruitment for extraction and degradation of the incomplete translation product. May indirectly play a role in chromatin function and transcription.</text>
</comment>
<accession>A0A9W8G3J5</accession>
<dbReference type="GO" id="GO:0072344">
    <property type="term" value="P:rescue of stalled ribosome"/>
    <property type="evidence" value="ECO:0007669"/>
    <property type="project" value="UniProtKB-UniRule"/>
</dbReference>
<evidence type="ECO:0000313" key="19">
    <source>
        <dbReference type="EMBL" id="KAJ2670003.1"/>
    </source>
</evidence>
<dbReference type="Proteomes" id="UP001151518">
    <property type="component" value="Unassembled WGS sequence"/>
</dbReference>